<accession>A0A917H9E2</accession>
<dbReference type="Proteomes" id="UP000638848">
    <property type="component" value="Unassembled WGS sequence"/>
</dbReference>
<evidence type="ECO:0000313" key="2">
    <source>
        <dbReference type="Proteomes" id="UP000638848"/>
    </source>
</evidence>
<protein>
    <submittedName>
        <fullName evidence="1">Uncharacterized protein</fullName>
    </submittedName>
</protein>
<evidence type="ECO:0000313" key="1">
    <source>
        <dbReference type="EMBL" id="GGG71460.1"/>
    </source>
</evidence>
<gene>
    <name evidence="1" type="ORF">GCM10011374_40170</name>
</gene>
<reference evidence="1" key="1">
    <citation type="journal article" date="2014" name="Int. J. Syst. Evol. Microbiol.">
        <title>Complete genome sequence of Corynebacterium casei LMG S-19264T (=DSM 44701T), isolated from a smear-ripened cheese.</title>
        <authorList>
            <consortium name="US DOE Joint Genome Institute (JGI-PGF)"/>
            <person name="Walter F."/>
            <person name="Albersmeier A."/>
            <person name="Kalinowski J."/>
            <person name="Ruckert C."/>
        </authorList>
    </citation>
    <scope>NUCLEOTIDE SEQUENCE</scope>
    <source>
        <strain evidence="1">CGMCC 1.12187</strain>
    </source>
</reference>
<sequence length="243" mass="27039">MSFIDSLLSANIAEVRKKLIEQHLLTVEENLSSRRNGDEFITVHGFAEFQTPGVSAFSPGEPQILAVWFNLSTADGNFDVTPQTLLVDSHVEKQIEEMVLDITEENKDKGWVLKKVKLLGLFRTFGSLSFTAKITTFDLAGAQELGNSKYCVVGIDWDDMEITHLGLVNENGVKVRVLTSSIPIGAEAYAPLPRYPMPQEDIERIQKAGKSLTVEDVEQMTDDRAANLMLLSKLNQFANIITH</sequence>
<dbReference type="AlphaFoldDB" id="A0A917H9E2"/>
<dbReference type="EMBL" id="BMEQ01000045">
    <property type="protein sequence ID" value="GGG71460.1"/>
    <property type="molecule type" value="Genomic_DNA"/>
</dbReference>
<reference evidence="1" key="2">
    <citation type="submission" date="2020-09" db="EMBL/GenBank/DDBJ databases">
        <authorList>
            <person name="Sun Q."/>
            <person name="Zhou Y."/>
        </authorList>
    </citation>
    <scope>NUCLEOTIDE SEQUENCE</scope>
    <source>
        <strain evidence="1">CGMCC 1.12187</strain>
    </source>
</reference>
<proteinExistence type="predicted"/>
<organism evidence="1 2">
    <name type="scientific">Kocuria dechangensis</name>
    <dbReference type="NCBI Taxonomy" id="1176249"/>
    <lineage>
        <taxon>Bacteria</taxon>
        <taxon>Bacillati</taxon>
        <taxon>Actinomycetota</taxon>
        <taxon>Actinomycetes</taxon>
        <taxon>Micrococcales</taxon>
        <taxon>Micrococcaceae</taxon>
        <taxon>Kocuria</taxon>
    </lineage>
</organism>
<name>A0A917H9E2_9MICC</name>
<keyword evidence="2" id="KW-1185">Reference proteome</keyword>
<dbReference type="RefSeq" id="WP_188540386.1">
    <property type="nucleotide sequence ID" value="NZ_BMEQ01000045.1"/>
</dbReference>
<comment type="caution">
    <text evidence="1">The sequence shown here is derived from an EMBL/GenBank/DDBJ whole genome shotgun (WGS) entry which is preliminary data.</text>
</comment>